<keyword evidence="1" id="KW-0472">Membrane</keyword>
<dbReference type="PANTHER" id="PTHR37304:SF1">
    <property type="entry name" value="MEMBRANE PROTEIN"/>
    <property type="match status" value="1"/>
</dbReference>
<dbReference type="PANTHER" id="PTHR37304">
    <property type="entry name" value="MEMBRANE PROTEIN-RELATED"/>
    <property type="match status" value="1"/>
</dbReference>
<keyword evidence="1" id="KW-1133">Transmembrane helix</keyword>
<dbReference type="Pfam" id="PF04070">
    <property type="entry name" value="DUF378"/>
    <property type="match status" value="1"/>
</dbReference>
<accession>A0A2M8EML0</accession>
<evidence type="ECO:0000256" key="1">
    <source>
        <dbReference type="SAM" id="Phobius"/>
    </source>
</evidence>
<reference evidence="3" key="1">
    <citation type="submission" date="2017-09" db="EMBL/GenBank/DDBJ databases">
        <title>Depth-based differentiation of microbial function through sediment-hosted aquifers and enrichment of novel symbionts in the deep terrestrial subsurface.</title>
        <authorList>
            <person name="Probst A.J."/>
            <person name="Ladd B."/>
            <person name="Jarett J.K."/>
            <person name="Geller-Mcgrath D.E."/>
            <person name="Sieber C.M.K."/>
            <person name="Emerson J.B."/>
            <person name="Anantharaman K."/>
            <person name="Thomas B.C."/>
            <person name="Malmstrom R."/>
            <person name="Stieglmeier M."/>
            <person name="Klingl A."/>
            <person name="Woyke T."/>
            <person name="Ryan C.M."/>
            <person name="Banfield J.F."/>
        </authorList>
    </citation>
    <scope>NUCLEOTIDE SEQUENCE [LARGE SCALE GENOMIC DNA]</scope>
</reference>
<proteinExistence type="predicted"/>
<sequence length="78" mass="8458">MKEIHMLTFTMVIVGALNWGLVGALNINLVNMLFGGFASLETVIYLLVGVSAIAEVIMHANCCKWCALESSKSKKGKK</sequence>
<evidence type="ECO:0000313" key="3">
    <source>
        <dbReference type="Proteomes" id="UP000229756"/>
    </source>
</evidence>
<dbReference type="EMBL" id="PFSJ01000005">
    <property type="protein sequence ID" value="PJC23984.1"/>
    <property type="molecule type" value="Genomic_DNA"/>
</dbReference>
<dbReference type="AlphaFoldDB" id="A0A2M8EML0"/>
<feature type="transmembrane region" description="Helical" evidence="1">
    <location>
        <begin position="7"/>
        <end position="30"/>
    </location>
</feature>
<organism evidence="2 3">
    <name type="scientific">candidate division WWE3 bacterium CG_4_9_14_0_2_um_filter_35_11</name>
    <dbReference type="NCBI Taxonomy" id="1975077"/>
    <lineage>
        <taxon>Bacteria</taxon>
        <taxon>Katanobacteria</taxon>
    </lineage>
</organism>
<gene>
    <name evidence="2" type="ORF">CO058_00645</name>
</gene>
<evidence type="ECO:0000313" key="2">
    <source>
        <dbReference type="EMBL" id="PJC23984.1"/>
    </source>
</evidence>
<keyword evidence="1" id="KW-0812">Transmembrane</keyword>
<protein>
    <submittedName>
        <fullName evidence="2">DUF378 domain-containing protein</fullName>
    </submittedName>
</protein>
<dbReference type="InterPro" id="IPR007211">
    <property type="entry name" value="DUF378"/>
</dbReference>
<comment type="caution">
    <text evidence="2">The sequence shown here is derived from an EMBL/GenBank/DDBJ whole genome shotgun (WGS) entry which is preliminary data.</text>
</comment>
<name>A0A2M8EML0_UNCKA</name>
<dbReference type="Proteomes" id="UP000229756">
    <property type="component" value="Unassembled WGS sequence"/>
</dbReference>
<feature type="transmembrane region" description="Helical" evidence="1">
    <location>
        <begin position="42"/>
        <end position="68"/>
    </location>
</feature>